<comment type="caution">
    <text evidence="2">The sequence shown here is derived from an EMBL/GenBank/DDBJ whole genome shotgun (WGS) entry which is preliminary data.</text>
</comment>
<evidence type="ECO:0000256" key="1">
    <source>
        <dbReference type="SAM" id="SignalP"/>
    </source>
</evidence>
<feature type="chain" id="PRO_5046024887" description="Alpha/beta-hydrolase" evidence="1">
    <location>
        <begin position="17"/>
        <end position="278"/>
    </location>
</feature>
<evidence type="ECO:0000313" key="3">
    <source>
        <dbReference type="Proteomes" id="UP001194696"/>
    </source>
</evidence>
<dbReference type="SUPFAM" id="SSF53474">
    <property type="entry name" value="alpha/beta-Hydrolases"/>
    <property type="match status" value="1"/>
</dbReference>
<gene>
    <name evidence="2" type="ORF">BGZ96_000663</name>
</gene>
<dbReference type="Gene3D" id="3.40.50.1820">
    <property type="entry name" value="alpha/beta hydrolase"/>
    <property type="match status" value="1"/>
</dbReference>
<accession>A0ABQ7JNM1</accession>
<feature type="signal peptide" evidence="1">
    <location>
        <begin position="1"/>
        <end position="16"/>
    </location>
</feature>
<protein>
    <recommendedName>
        <fullName evidence="4">Alpha/beta-hydrolase</fullName>
    </recommendedName>
</protein>
<dbReference type="InterPro" id="IPR029058">
    <property type="entry name" value="AB_hydrolase_fold"/>
</dbReference>
<keyword evidence="1" id="KW-0732">Signal</keyword>
<dbReference type="EMBL" id="JAAAIM010001099">
    <property type="protein sequence ID" value="KAG0282246.1"/>
    <property type="molecule type" value="Genomic_DNA"/>
</dbReference>
<keyword evidence="3" id="KW-1185">Reference proteome</keyword>
<dbReference type="Pfam" id="PF01674">
    <property type="entry name" value="Lipase_2"/>
    <property type="match status" value="1"/>
</dbReference>
<name>A0ABQ7JNM1_9FUNG</name>
<dbReference type="InterPro" id="IPR002918">
    <property type="entry name" value="Lipase_EstA/Esterase_EstB"/>
</dbReference>
<proteinExistence type="predicted"/>
<dbReference type="Proteomes" id="UP001194696">
    <property type="component" value="Unassembled WGS sequence"/>
</dbReference>
<evidence type="ECO:0000313" key="2">
    <source>
        <dbReference type="EMBL" id="KAG0282246.1"/>
    </source>
</evidence>
<organism evidence="2 3">
    <name type="scientific">Linnemannia gamsii</name>
    <dbReference type="NCBI Taxonomy" id="64522"/>
    <lineage>
        <taxon>Eukaryota</taxon>
        <taxon>Fungi</taxon>
        <taxon>Fungi incertae sedis</taxon>
        <taxon>Mucoromycota</taxon>
        <taxon>Mortierellomycotina</taxon>
        <taxon>Mortierellomycetes</taxon>
        <taxon>Mortierellales</taxon>
        <taxon>Mortierellaceae</taxon>
        <taxon>Linnemannia</taxon>
    </lineage>
</organism>
<sequence length="278" mass="30766">MHFFTTISLVTLTVRSLSITAHTSPVTAPAAPKVISEYIPLRDRAFPEADYIKHEALHKRSSAGYCTFSITYGQYKDIPLLAGLDKMENDAAQFLTFVDRILAQTNSTKVFLLGHSEGSVMPRYYLEYFGGQTKVAKYAAIGSIAYGTSLYSLVPFLTGLGLYDPIKKIVDPLCLSCFQILQDSPFLKDLNEGGDTVPGVAYHFIVSKYDELVTPYTNGFLKDTAINPKATNVELKALCPLNVDGHLSQMFSALAFNSIRAFFDTSRSHNINCLDSIW</sequence>
<evidence type="ECO:0008006" key="4">
    <source>
        <dbReference type="Google" id="ProtNLM"/>
    </source>
</evidence>
<reference evidence="2 3" key="1">
    <citation type="journal article" date="2020" name="Fungal Divers.">
        <title>Resolving the Mortierellaceae phylogeny through synthesis of multi-gene phylogenetics and phylogenomics.</title>
        <authorList>
            <person name="Vandepol N."/>
            <person name="Liber J."/>
            <person name="Desiro A."/>
            <person name="Na H."/>
            <person name="Kennedy M."/>
            <person name="Barry K."/>
            <person name="Grigoriev I.V."/>
            <person name="Miller A.N."/>
            <person name="O'Donnell K."/>
            <person name="Stajich J.E."/>
            <person name="Bonito G."/>
        </authorList>
    </citation>
    <scope>NUCLEOTIDE SEQUENCE [LARGE SCALE GENOMIC DNA]</scope>
    <source>
        <strain evidence="2 3">AD045</strain>
    </source>
</reference>